<dbReference type="Proteomes" id="UP000198606">
    <property type="component" value="Unassembled WGS sequence"/>
</dbReference>
<reference evidence="2 3" key="1">
    <citation type="submission" date="2016-10" db="EMBL/GenBank/DDBJ databases">
        <authorList>
            <person name="de Groot N.N."/>
        </authorList>
    </citation>
    <scope>NUCLEOTIDE SEQUENCE [LARGE SCALE GENOMIC DNA]</scope>
    <source>
        <strain evidence="2 3">LMG 18387</strain>
    </source>
</reference>
<evidence type="ECO:0000313" key="2">
    <source>
        <dbReference type="EMBL" id="SDH21821.1"/>
    </source>
</evidence>
<dbReference type="STRING" id="29435.SAMN05216588_103218"/>
<feature type="chain" id="PRO_5011701293" evidence="1">
    <location>
        <begin position="24"/>
        <end position="316"/>
    </location>
</feature>
<dbReference type="EMBL" id="FNDG01000003">
    <property type="protein sequence ID" value="SDH21821.1"/>
    <property type="molecule type" value="Genomic_DNA"/>
</dbReference>
<keyword evidence="1" id="KW-0732">Signal</keyword>
<dbReference type="RefSeq" id="WP_084303707.1">
    <property type="nucleotide sequence ID" value="NZ_FNDG01000003.1"/>
</dbReference>
<dbReference type="InterPro" id="IPR025737">
    <property type="entry name" value="FApF"/>
</dbReference>
<feature type="signal peptide" evidence="1">
    <location>
        <begin position="1"/>
        <end position="23"/>
    </location>
</feature>
<proteinExistence type="predicted"/>
<dbReference type="Pfam" id="PF13557">
    <property type="entry name" value="Phenol_MetA_deg"/>
    <property type="match status" value="1"/>
</dbReference>
<protein>
    <submittedName>
        <fullName evidence="2">Uncharacterized conserved protein</fullName>
    </submittedName>
</protein>
<sequence>MHLSRVTALTLGLTTLTAGGAHAYDQPSINLGSTSFYDGAPLPGGPGGYLVEYLIYGKASRFNDERGDKLPLPKQEIETFAPVTQLIHLGQPMDNGWMPGFTVIVPWLAHAKVDDGLDNSVLSSREGVGDIVLGAFLQSSLSTRADGSPLFAQRLEAEVILPTGAYDRDNSVNPGGNFWSFNPYYAATWWATPKWSLSGRFWYLWNARNDEPSTAFGDVSSSQAGQALHANFATQYALTERLSVGLAGYWLKQISDTRVDGHEVSGRREQVWAIGPGLTYAFSKENIVTANSYFEQDAENRTQGNKFVVSFVHKLF</sequence>
<evidence type="ECO:0000313" key="3">
    <source>
        <dbReference type="Proteomes" id="UP000198606"/>
    </source>
</evidence>
<gene>
    <name evidence="2" type="ORF">SAMN05216588_103218</name>
</gene>
<name>A0A1G8ALJ5_9GAMM</name>
<organism evidence="2 3">
    <name type="scientific">Phytopseudomonas flavescens</name>
    <dbReference type="NCBI Taxonomy" id="29435"/>
    <lineage>
        <taxon>Bacteria</taxon>
        <taxon>Pseudomonadati</taxon>
        <taxon>Pseudomonadota</taxon>
        <taxon>Gammaproteobacteria</taxon>
        <taxon>Pseudomonadales</taxon>
        <taxon>Pseudomonadaceae</taxon>
        <taxon>Phytopseudomonas</taxon>
    </lineage>
</organism>
<evidence type="ECO:0000256" key="1">
    <source>
        <dbReference type="SAM" id="SignalP"/>
    </source>
</evidence>
<accession>A0A1G8ALJ5</accession>
<dbReference type="AlphaFoldDB" id="A0A1G8ALJ5"/>